<evidence type="ECO:0000256" key="4">
    <source>
        <dbReference type="ARBA" id="ARBA00011080"/>
    </source>
</evidence>
<dbReference type="SMART" id="SM00387">
    <property type="entry name" value="HATPase_c"/>
    <property type="match status" value="1"/>
</dbReference>
<comment type="cofactor">
    <cofactor evidence="3">
        <name>Mg(2+)</name>
        <dbReference type="ChEBI" id="CHEBI:18420"/>
    </cofactor>
</comment>
<evidence type="ECO:0000259" key="17">
    <source>
        <dbReference type="PROSITE" id="PS50880"/>
    </source>
</evidence>
<dbReference type="InterPro" id="IPR001154">
    <property type="entry name" value="TopoII_euk"/>
</dbReference>
<gene>
    <name evidence="19" type="primary">TOP2_2</name>
    <name evidence="19" type="ORF">K7432_002875</name>
</gene>
<evidence type="ECO:0000256" key="3">
    <source>
        <dbReference type="ARBA" id="ARBA00001946"/>
    </source>
</evidence>
<dbReference type="InterPro" id="IPR031660">
    <property type="entry name" value="TOPRIM_C"/>
</dbReference>
<dbReference type="PRINTS" id="PR01158">
    <property type="entry name" value="TOPISMRASEII"/>
</dbReference>
<dbReference type="EMBL" id="JASJQH010000081">
    <property type="protein sequence ID" value="KAK9767393.1"/>
    <property type="molecule type" value="Genomic_DNA"/>
</dbReference>
<dbReference type="SUPFAM" id="SSF54211">
    <property type="entry name" value="Ribosomal protein S5 domain 2-like"/>
    <property type="match status" value="1"/>
</dbReference>
<evidence type="ECO:0000256" key="10">
    <source>
        <dbReference type="ARBA" id="ARBA00022842"/>
    </source>
</evidence>
<feature type="region of interest" description="Disordered" evidence="16">
    <location>
        <begin position="1422"/>
        <end position="1466"/>
    </location>
</feature>
<accession>A0ABR2X0V6</accession>
<dbReference type="Pfam" id="PF16898">
    <property type="entry name" value="TOPRIM_C"/>
    <property type="match status" value="1"/>
</dbReference>
<protein>
    <recommendedName>
        <fullName evidence="6 15">DNA topoisomerase 2</fullName>
        <ecNumber evidence="5 15">5.6.2.2</ecNumber>
    </recommendedName>
</protein>
<dbReference type="InterPro" id="IPR020568">
    <property type="entry name" value="Ribosomal_Su5_D2-typ_SF"/>
</dbReference>
<dbReference type="InterPro" id="IPR036890">
    <property type="entry name" value="HATPase_C_sf"/>
</dbReference>
<evidence type="ECO:0000256" key="8">
    <source>
        <dbReference type="ARBA" id="ARBA00022741"/>
    </source>
</evidence>
<feature type="domain" description="Topo IIA-type catalytic" evidence="18">
    <location>
        <begin position="772"/>
        <end position="1208"/>
    </location>
</feature>
<dbReference type="Pfam" id="PF02518">
    <property type="entry name" value="HATPase_c"/>
    <property type="match status" value="1"/>
</dbReference>
<dbReference type="PRINTS" id="PR00418">
    <property type="entry name" value="TPI2FAMILY"/>
</dbReference>
<comment type="cofactor">
    <cofactor evidence="2">
        <name>Ca(2+)</name>
        <dbReference type="ChEBI" id="CHEBI:29108"/>
    </cofactor>
</comment>
<dbReference type="SUPFAM" id="SSF56719">
    <property type="entry name" value="Type II DNA topoisomerase"/>
    <property type="match status" value="1"/>
</dbReference>
<reference evidence="19 20" key="1">
    <citation type="submission" date="2023-04" db="EMBL/GenBank/DDBJ databases">
        <title>Genome of Basidiobolus ranarum AG-B5.</title>
        <authorList>
            <person name="Stajich J.E."/>
            <person name="Carter-House D."/>
            <person name="Gryganskyi A."/>
        </authorList>
    </citation>
    <scope>NUCLEOTIDE SEQUENCE [LARGE SCALE GENOMIC DNA]</scope>
    <source>
        <strain evidence="19 20">AG-B5</strain>
    </source>
</reference>
<dbReference type="CDD" id="cd03481">
    <property type="entry name" value="TopoIIA_Trans_ScTopoIIA"/>
    <property type="match status" value="1"/>
</dbReference>
<feature type="domain" description="Toprim" evidence="17">
    <location>
        <begin position="526"/>
        <end position="640"/>
    </location>
</feature>
<name>A0ABR2X0V6_9FUNG</name>
<evidence type="ECO:0000256" key="6">
    <source>
        <dbReference type="ARBA" id="ARBA00019635"/>
    </source>
</evidence>
<dbReference type="SMART" id="SM00433">
    <property type="entry name" value="TOP2c"/>
    <property type="match status" value="1"/>
</dbReference>
<evidence type="ECO:0000256" key="2">
    <source>
        <dbReference type="ARBA" id="ARBA00001913"/>
    </source>
</evidence>
<comment type="function">
    <text evidence="15">Control of topological states of DNA by transient breakage and subsequent rejoining of DNA strands. Topoisomerase II makes double-strand breaks.</text>
</comment>
<evidence type="ECO:0000256" key="1">
    <source>
        <dbReference type="ARBA" id="ARBA00000185"/>
    </source>
</evidence>
<evidence type="ECO:0000256" key="14">
    <source>
        <dbReference type="PROSITE-ProRule" id="PRU01384"/>
    </source>
</evidence>
<dbReference type="CDD" id="cd00187">
    <property type="entry name" value="TOP4c"/>
    <property type="match status" value="1"/>
</dbReference>
<evidence type="ECO:0000256" key="15">
    <source>
        <dbReference type="RuleBase" id="RU362094"/>
    </source>
</evidence>
<dbReference type="Proteomes" id="UP001479436">
    <property type="component" value="Unassembled WGS sequence"/>
</dbReference>
<dbReference type="Pfam" id="PF01751">
    <property type="entry name" value="Toprim"/>
    <property type="match status" value="1"/>
</dbReference>
<evidence type="ECO:0000313" key="20">
    <source>
        <dbReference type="Proteomes" id="UP001479436"/>
    </source>
</evidence>
<dbReference type="EC" id="5.6.2.2" evidence="5 15"/>
<dbReference type="PANTHER" id="PTHR10169">
    <property type="entry name" value="DNA TOPOISOMERASE/GYRASE"/>
    <property type="match status" value="1"/>
</dbReference>
<keyword evidence="9 15" id="KW-0067">ATP-binding</keyword>
<comment type="similarity">
    <text evidence="4 15">Belongs to the type II topoisomerase family.</text>
</comment>
<keyword evidence="12 14" id="KW-0238">DNA-binding</keyword>
<evidence type="ECO:0000313" key="19">
    <source>
        <dbReference type="EMBL" id="KAK9767393.1"/>
    </source>
</evidence>
<dbReference type="InterPro" id="IPR003594">
    <property type="entry name" value="HATPase_dom"/>
</dbReference>
<evidence type="ECO:0000256" key="9">
    <source>
        <dbReference type="ARBA" id="ARBA00022840"/>
    </source>
</evidence>
<dbReference type="PROSITE" id="PS52040">
    <property type="entry name" value="TOPO_IIA"/>
    <property type="match status" value="1"/>
</dbReference>
<organism evidence="19 20">
    <name type="scientific">Basidiobolus ranarum</name>
    <dbReference type="NCBI Taxonomy" id="34480"/>
    <lineage>
        <taxon>Eukaryota</taxon>
        <taxon>Fungi</taxon>
        <taxon>Fungi incertae sedis</taxon>
        <taxon>Zoopagomycota</taxon>
        <taxon>Entomophthoromycotina</taxon>
        <taxon>Basidiobolomycetes</taxon>
        <taxon>Basidiobolales</taxon>
        <taxon>Basidiobolaceae</taxon>
        <taxon>Basidiobolus</taxon>
    </lineage>
</organism>
<evidence type="ECO:0000256" key="12">
    <source>
        <dbReference type="ARBA" id="ARBA00023125"/>
    </source>
</evidence>
<evidence type="ECO:0000256" key="5">
    <source>
        <dbReference type="ARBA" id="ARBA00012895"/>
    </source>
</evidence>
<dbReference type="Gene3D" id="1.10.268.10">
    <property type="entry name" value="Topoisomerase, domain 3"/>
    <property type="match status" value="1"/>
</dbReference>
<dbReference type="Gene3D" id="3.30.1490.30">
    <property type="match status" value="1"/>
</dbReference>
<proteinExistence type="inferred from homology"/>
<comment type="catalytic activity">
    <reaction evidence="1 14 15">
        <text>ATP-dependent breakage, passage and rejoining of double-stranded DNA.</text>
        <dbReference type="EC" id="5.6.2.2"/>
    </reaction>
</comment>
<dbReference type="InterPro" id="IPR001241">
    <property type="entry name" value="Topo_IIA"/>
</dbReference>
<keyword evidence="13 14" id="KW-0413">Isomerase</keyword>
<dbReference type="SMART" id="SM00434">
    <property type="entry name" value="TOP4c"/>
    <property type="match status" value="1"/>
</dbReference>
<feature type="active site" description="O-(5'-phospho-DNA)-tyrosine intermediate" evidence="14">
    <location>
        <position position="862"/>
    </location>
</feature>
<dbReference type="Gene3D" id="3.40.50.670">
    <property type="match status" value="1"/>
</dbReference>
<evidence type="ECO:0000259" key="18">
    <source>
        <dbReference type="PROSITE" id="PS52040"/>
    </source>
</evidence>
<dbReference type="InterPro" id="IPR013757">
    <property type="entry name" value="Topo_IIA_A_a_sf"/>
</dbReference>
<evidence type="ECO:0000256" key="16">
    <source>
        <dbReference type="SAM" id="MobiDB-lite"/>
    </source>
</evidence>
<dbReference type="SUPFAM" id="SSF55874">
    <property type="entry name" value="ATPase domain of HSP90 chaperone/DNA topoisomerase II/histidine kinase"/>
    <property type="match status" value="1"/>
</dbReference>
<evidence type="ECO:0000256" key="13">
    <source>
        <dbReference type="ARBA" id="ARBA00023235"/>
    </source>
</evidence>
<comment type="caution">
    <text evidence="19">The sequence shown here is derived from an EMBL/GenBank/DDBJ whole genome shotgun (WGS) entry which is preliminary data.</text>
</comment>
<dbReference type="InterPro" id="IPR002205">
    <property type="entry name" value="Topo_IIA_dom_A"/>
</dbReference>
<dbReference type="Gene3D" id="3.90.199.10">
    <property type="entry name" value="Topoisomerase II, domain 5"/>
    <property type="match status" value="1"/>
</dbReference>
<dbReference type="InterPro" id="IPR050634">
    <property type="entry name" value="DNA_Topoisomerase_II"/>
</dbReference>
<feature type="compositionally biased region" description="Low complexity" evidence="16">
    <location>
        <begin position="29"/>
        <end position="59"/>
    </location>
</feature>
<keyword evidence="20" id="KW-1185">Reference proteome</keyword>
<dbReference type="InterPro" id="IPR034157">
    <property type="entry name" value="TOPRIM_TopoII"/>
</dbReference>
<dbReference type="GO" id="GO:0003918">
    <property type="term" value="F:DNA topoisomerase type II (double strand cut, ATP-hydrolyzing) activity"/>
    <property type="evidence" value="ECO:0007669"/>
    <property type="project" value="UniProtKB-EC"/>
</dbReference>
<dbReference type="InterPro" id="IPR013506">
    <property type="entry name" value="Topo_IIA_bsu_dom2"/>
</dbReference>
<keyword evidence="10" id="KW-0460">Magnesium</keyword>
<dbReference type="Gene3D" id="3.30.1360.40">
    <property type="match status" value="1"/>
</dbReference>
<evidence type="ECO:0000256" key="7">
    <source>
        <dbReference type="ARBA" id="ARBA00022723"/>
    </source>
</evidence>
<dbReference type="Pfam" id="PF00204">
    <property type="entry name" value="DNA_gyraseB"/>
    <property type="match status" value="1"/>
</dbReference>
<dbReference type="InterPro" id="IPR013759">
    <property type="entry name" value="Topo_IIA_B_C"/>
</dbReference>
<feature type="compositionally biased region" description="Basic and acidic residues" evidence="16">
    <location>
        <begin position="1257"/>
        <end position="1268"/>
    </location>
</feature>
<keyword evidence="11 14" id="KW-0799">Topoisomerase</keyword>
<dbReference type="Gene3D" id="3.30.230.10">
    <property type="match status" value="1"/>
</dbReference>
<evidence type="ECO:0000256" key="11">
    <source>
        <dbReference type="ARBA" id="ARBA00023029"/>
    </source>
</evidence>
<dbReference type="CDD" id="cd03365">
    <property type="entry name" value="TOPRIM_TopoIIA"/>
    <property type="match status" value="1"/>
</dbReference>
<dbReference type="PROSITE" id="PS50880">
    <property type="entry name" value="TOPRIM"/>
    <property type="match status" value="1"/>
</dbReference>
<dbReference type="PANTHER" id="PTHR10169:SF38">
    <property type="entry name" value="DNA TOPOISOMERASE 2"/>
    <property type="match status" value="1"/>
</dbReference>
<dbReference type="Gene3D" id="3.30.565.10">
    <property type="entry name" value="Histidine kinase-like ATPase, C-terminal domain"/>
    <property type="match status" value="1"/>
</dbReference>
<dbReference type="CDD" id="cd16930">
    <property type="entry name" value="HATPase_TopII-like"/>
    <property type="match status" value="1"/>
</dbReference>
<dbReference type="InterPro" id="IPR006171">
    <property type="entry name" value="TOPRIM_dom"/>
</dbReference>
<feature type="region of interest" description="Disordered" evidence="16">
    <location>
        <begin position="1257"/>
        <end position="1295"/>
    </location>
</feature>
<feature type="region of interest" description="Disordered" evidence="16">
    <location>
        <begin position="1"/>
        <end position="64"/>
    </location>
</feature>
<dbReference type="InterPro" id="IPR013758">
    <property type="entry name" value="Topo_IIA_A/C_ab"/>
</dbReference>
<comment type="subunit">
    <text evidence="15">Homodimer.</text>
</comment>
<keyword evidence="8 15" id="KW-0547">Nucleotide-binding</keyword>
<sequence>MYSDSDESMGYSNSDEDTFEPVRPKVTKKAAAPKAAAKPKATTSKAAAKTTVSKAMSKAPAKRLVKGKAASSAILSDSDDDSAIASASSSSNHSVNEETKTIEQIYQKKTQLEHILLRPDSYIGSVEHFKQFMWVFDSTTNRMAYKEIEIVPGLYKIVDELLVNAADNKIRDPSMSTIRVNIDTETNTISVYNDGRGIPIEIHKEEGVYVPELIFGHLLTSSNYDDNDKKVVGGRNGYGAKLCNIFSTEFIVETADKSSGKKYKQVFRNNMTEKDKPIITANTKKEEYTKITFKPDLEKFSMDHIDEDLESLLKKRVYDIAGCIKGSKTMKVFLNEERIKVNSFDKYISLYVNNPGEKGSIILDRCGERWEIGFAVSEDQFQQVSFVNGIATTKGGTHVNYVTDQIVTKLAEYMKKPKVAAIKPSHIKSHLWVFINCLIENPSFDSQTKENMTLRSKAFGSECTLSDKFLNSIIKDSGVVELIQSFIKSKESQSLKKTDGAKRSRITGIIKLEDANNAGTKKSEDCTLILTEGDSAKELVVAGLSVVGRDDYGIFPLRGKLLNVRDASHNQIMNNVEINHIKRILGLQHGKVYTDVKQLRYGHLMIMTDQDYDGSHIKGLLINFLDHFYPSLLKIPKFLIEFITPIVKVTKGKKVLSFFTMPEYFAWKEENNNGKGWTVKYYKGLSTSDRVDGKEYFSNLELHVKEFDICKKEDSQFIDLAFNKKKADDRKHWMSQFKAGTFIDHSVDKIPISDFINKELILFSMSDNIRSIPSVVDGLKPGQRKVLYTCLKYNINKDTKVFQLVGTVASKSSYHHGEASLSSTIIGLAQHFVGSNNINLLYPGGMFGSREQGGKNAGAPRYINTYTCPSTRSIFHSNDDAILNYLNDDGQPIEPEWYMPVVPMVLINGAEGIGTGWSTSIPNFNPVDIVDNLRRLMNGERVVPMNPWYRGFQGTIEKIAENKYQVSGVATEVGDNVIEITELPIRVWTLNYKEQLESWLTESTPWIQEYQNNSTDLAVRLRLTLTDSGMKAAKAEGILKKLKLVSSLTTSNMVCFDKEGRIKKYNSAEEILETFYDIRLSYYQKRKEYMADQLTQEWTKLDNRVRFVLEIIEGTLIVQNRKKVDLLKDLKSHGYAPFFKNAEKEDEDADADEEVDEKDHGFDYLLSMPIWNLTMEKVEKLIKEREQKEAELTALLSLTAKDLWNRDLDDFLIKWEEMQVEDYEIFHPTEIRSKSKPRKTTARKAIGVVKKESAEKLHLKQSDAEMETRNNMSTSEAGPSSAAMPAKRAPVRSRKKPIIKDEEEDFDFSTAQVKVETVEAPLKKPAATKSALDSLLDGLLSDSDDDLKMLFSKNVKANARVNPTSIPGIKGPDSPAYKKKRVLTKRSASNVDELADSLSDVNLEESTNEVKPRLLKKVLNQENTKATVGKRTAARTATRRANNYIESSEEESSDGGFQDSNSEFSD</sequence>
<dbReference type="InterPro" id="IPR014721">
    <property type="entry name" value="Ribsml_uS5_D2-typ_fold_subgr"/>
</dbReference>
<feature type="compositionally biased region" description="Polar residues" evidence="16">
    <location>
        <begin position="1269"/>
        <end position="1278"/>
    </location>
</feature>
<dbReference type="InterPro" id="IPR013760">
    <property type="entry name" value="Topo_IIA-like_dom_sf"/>
</dbReference>
<keyword evidence="7" id="KW-0479">Metal-binding</keyword>
<dbReference type="Pfam" id="PF00521">
    <property type="entry name" value="DNA_topoisoIV"/>
    <property type="match status" value="1"/>
</dbReference>